<proteinExistence type="inferred from homology"/>
<evidence type="ECO:0000256" key="3">
    <source>
        <dbReference type="ARBA" id="ARBA00022630"/>
    </source>
</evidence>
<comment type="cofactor">
    <cofactor evidence="1">
        <name>FAD</name>
        <dbReference type="ChEBI" id="CHEBI:57692"/>
    </cofactor>
</comment>
<gene>
    <name evidence="7" type="ORF">Q4Q40_12260</name>
</gene>
<dbReference type="InterPro" id="IPR016166">
    <property type="entry name" value="FAD-bd_PCMH"/>
</dbReference>
<dbReference type="Proteomes" id="UP001176806">
    <property type="component" value="Unassembled WGS sequence"/>
</dbReference>
<feature type="domain" description="FAD-binding PCMH-type" evidence="6">
    <location>
        <begin position="36"/>
        <end position="208"/>
    </location>
</feature>
<evidence type="ECO:0000256" key="2">
    <source>
        <dbReference type="ARBA" id="ARBA00005466"/>
    </source>
</evidence>
<keyword evidence="8" id="KW-1185">Reference proteome</keyword>
<dbReference type="PROSITE" id="PS51387">
    <property type="entry name" value="FAD_PCMH"/>
    <property type="match status" value="1"/>
</dbReference>
<dbReference type="SUPFAM" id="SSF56176">
    <property type="entry name" value="FAD-binding/transporter-associated domain-like"/>
    <property type="match status" value="1"/>
</dbReference>
<dbReference type="Pfam" id="PF01565">
    <property type="entry name" value="FAD_binding_4"/>
    <property type="match status" value="1"/>
</dbReference>
<evidence type="ECO:0000259" key="6">
    <source>
        <dbReference type="PROSITE" id="PS51387"/>
    </source>
</evidence>
<evidence type="ECO:0000256" key="4">
    <source>
        <dbReference type="ARBA" id="ARBA00022827"/>
    </source>
</evidence>
<dbReference type="RefSeq" id="WP_303302120.1">
    <property type="nucleotide sequence ID" value="NZ_BAABDA010000018.1"/>
</dbReference>
<reference evidence="7" key="1">
    <citation type="submission" date="2023-07" db="EMBL/GenBank/DDBJ databases">
        <title>Two novel species in the genus Flavivirga.</title>
        <authorList>
            <person name="Kwon K."/>
        </authorList>
    </citation>
    <scope>NUCLEOTIDE SEQUENCE</scope>
    <source>
        <strain evidence="7">KACC 14158</strain>
    </source>
</reference>
<dbReference type="InterPro" id="IPR016169">
    <property type="entry name" value="FAD-bd_PCMH_sub2"/>
</dbReference>
<accession>A0ABT8WPA5</accession>
<evidence type="ECO:0000313" key="8">
    <source>
        <dbReference type="Proteomes" id="UP001176806"/>
    </source>
</evidence>
<dbReference type="InterPro" id="IPR050416">
    <property type="entry name" value="FAD-linked_Oxidoreductase"/>
</dbReference>
<comment type="caution">
    <text evidence="7">The sequence shown here is derived from an EMBL/GenBank/DDBJ whole genome shotgun (WGS) entry which is preliminary data.</text>
</comment>
<name>A0ABT8WPA5_9FLAO</name>
<dbReference type="PANTHER" id="PTHR42973">
    <property type="entry name" value="BINDING OXIDOREDUCTASE, PUTATIVE (AFU_ORTHOLOGUE AFUA_1G17690)-RELATED"/>
    <property type="match status" value="1"/>
</dbReference>
<dbReference type="EMBL" id="JAUOEL010000004">
    <property type="protein sequence ID" value="MDO5974963.1"/>
    <property type="molecule type" value="Genomic_DNA"/>
</dbReference>
<dbReference type="InterPro" id="IPR012951">
    <property type="entry name" value="BBE"/>
</dbReference>
<dbReference type="PANTHER" id="PTHR42973:SF39">
    <property type="entry name" value="FAD-BINDING PCMH-TYPE DOMAIN-CONTAINING PROTEIN"/>
    <property type="match status" value="1"/>
</dbReference>
<keyword evidence="4" id="KW-0274">FAD</keyword>
<protein>
    <submittedName>
        <fullName evidence="7">FAD-binding protein</fullName>
    </submittedName>
</protein>
<organism evidence="7 8">
    <name type="scientific">Flavivirga jejuensis</name>
    <dbReference type="NCBI Taxonomy" id="870487"/>
    <lineage>
        <taxon>Bacteria</taxon>
        <taxon>Pseudomonadati</taxon>
        <taxon>Bacteroidota</taxon>
        <taxon>Flavobacteriia</taxon>
        <taxon>Flavobacteriales</taxon>
        <taxon>Flavobacteriaceae</taxon>
        <taxon>Flavivirga</taxon>
    </lineage>
</organism>
<dbReference type="InterPro" id="IPR006094">
    <property type="entry name" value="Oxid_FAD_bind_N"/>
</dbReference>
<dbReference type="InterPro" id="IPR036318">
    <property type="entry name" value="FAD-bd_PCMH-like_sf"/>
</dbReference>
<comment type="similarity">
    <text evidence="2">Belongs to the oxygen-dependent FAD-linked oxidoreductase family.</text>
</comment>
<dbReference type="Pfam" id="PF08031">
    <property type="entry name" value="BBE"/>
    <property type="match status" value="1"/>
</dbReference>
<evidence type="ECO:0000313" key="7">
    <source>
        <dbReference type="EMBL" id="MDO5974963.1"/>
    </source>
</evidence>
<keyword evidence="5" id="KW-0560">Oxidoreductase</keyword>
<dbReference type="Gene3D" id="3.30.465.10">
    <property type="match status" value="1"/>
</dbReference>
<evidence type="ECO:0000256" key="1">
    <source>
        <dbReference type="ARBA" id="ARBA00001974"/>
    </source>
</evidence>
<dbReference type="Gene3D" id="3.40.462.20">
    <property type="match status" value="1"/>
</dbReference>
<keyword evidence="3" id="KW-0285">Flavoprotein</keyword>
<evidence type="ECO:0000256" key="5">
    <source>
        <dbReference type="ARBA" id="ARBA00023002"/>
    </source>
</evidence>
<sequence length="553" mass="62494">MSNTTNFKNLAPKGLRIIEQTDSLYHYARVISNTRFGYQPVSVAYCKDASHVQYCVKFCSQNNKAFRIRSGGHQHEGMCSGNGVIIIDLSEMNKIEYIDNQPNQAWIPVGKQLDSVYTELEKEKQIIPGGGCQSVNVGGLTQGGGWGYSIRKFGMTCDSILAAEIVLANGTIEIVSEENQPELFWALKGGGGGNFGVVTRFKFQLSALTDYVTTFGLTWKHPEDVKEVIRVWMNLHASTEVELDPALSSSCTMILANPDEKDLDCDGIRELEEGQKSFVDGRMGGQFYGTKTDLIKLLKKCFGEDLIPEDSKFTLLKEVCYASKKKSLAKSEKETHASLARHQSILANFLNPTSTPEQEIRATNECKHRNYRVLPVAPTSTCDQPHPHKVSSSFPKKYTCDDNSEMTERIYDFLSKCCYYGDVSKYMSFHCLGGAVKKNVDKRVFAFSDKPYLLQIQGWWDDISNAFDNQSRNDEYVKWVKDFRLNIAPFTEGSFINFVDQSLVDHPETHEGLLELLEIYYGENNLSRLRKIKAEQDPNELFKFKMSIPPLIE</sequence>